<evidence type="ECO:0000256" key="7">
    <source>
        <dbReference type="ARBA" id="ARBA00025911"/>
    </source>
</evidence>
<evidence type="ECO:0000256" key="6">
    <source>
        <dbReference type="ARBA" id="ARBA00023242"/>
    </source>
</evidence>
<proteinExistence type="inferred from homology"/>
<keyword evidence="5 8" id="KW-0804">Transcription</keyword>
<evidence type="ECO:0000256" key="9">
    <source>
        <dbReference type="SAM" id="MobiDB-lite"/>
    </source>
</evidence>
<evidence type="ECO:0000313" key="10">
    <source>
        <dbReference type="EMBL" id="OQU79642.1"/>
    </source>
</evidence>
<comment type="subunit">
    <text evidence="7">Heterotrimeric transcription factor composed of three components, NF-YA, NF-YB and NF-YC. NF-YB and NF-YC must interact and dimerize for NF-YA association and DNA binding.</text>
</comment>
<comment type="similarity">
    <text evidence="8">Belongs to the NFYA/HAP2 subunit family.</text>
</comment>
<evidence type="ECO:0000313" key="11">
    <source>
        <dbReference type="Proteomes" id="UP000000768"/>
    </source>
</evidence>
<dbReference type="PROSITE" id="PS51152">
    <property type="entry name" value="NFYA_HAP2_2"/>
    <property type="match status" value="1"/>
</dbReference>
<reference evidence="10 11" key="1">
    <citation type="journal article" date="2009" name="Nature">
        <title>The Sorghum bicolor genome and the diversification of grasses.</title>
        <authorList>
            <person name="Paterson A.H."/>
            <person name="Bowers J.E."/>
            <person name="Bruggmann R."/>
            <person name="Dubchak I."/>
            <person name="Grimwood J."/>
            <person name="Gundlach H."/>
            <person name="Haberer G."/>
            <person name="Hellsten U."/>
            <person name="Mitros T."/>
            <person name="Poliakov A."/>
            <person name="Schmutz J."/>
            <person name="Spannagl M."/>
            <person name="Tang H."/>
            <person name="Wang X."/>
            <person name="Wicker T."/>
            <person name="Bharti A.K."/>
            <person name="Chapman J."/>
            <person name="Feltus F.A."/>
            <person name="Gowik U."/>
            <person name="Grigoriev I.V."/>
            <person name="Lyons E."/>
            <person name="Maher C.A."/>
            <person name="Martis M."/>
            <person name="Narechania A."/>
            <person name="Otillar R.P."/>
            <person name="Penning B.W."/>
            <person name="Salamov A.A."/>
            <person name="Wang Y."/>
            <person name="Zhang L."/>
            <person name="Carpita N.C."/>
            <person name="Freeling M."/>
            <person name="Gingle A.R."/>
            <person name="Hash C.T."/>
            <person name="Keller B."/>
            <person name="Klein P."/>
            <person name="Kresovich S."/>
            <person name="McCann M.C."/>
            <person name="Ming R."/>
            <person name="Peterson D.G."/>
            <person name="Mehboob-ur-Rahman"/>
            <person name="Ware D."/>
            <person name="Westhoff P."/>
            <person name="Mayer K.F."/>
            <person name="Messing J."/>
            <person name="Rokhsar D.S."/>
        </authorList>
    </citation>
    <scope>NUCLEOTIDE SEQUENCE [LARGE SCALE GENOMIC DNA]</scope>
    <source>
        <strain evidence="11">cv. BTx623</strain>
    </source>
</reference>
<dbReference type="GO" id="GO:0006357">
    <property type="term" value="P:regulation of transcription by RNA polymerase II"/>
    <property type="evidence" value="ECO:0000318"/>
    <property type="project" value="GO_Central"/>
</dbReference>
<dbReference type="Gramene" id="OQU79642">
    <property type="protein sequence ID" value="OQU79642"/>
    <property type="gene ID" value="SORBI_3008G174650"/>
</dbReference>
<dbReference type="GO" id="GO:0003677">
    <property type="term" value="F:DNA binding"/>
    <property type="evidence" value="ECO:0007669"/>
    <property type="project" value="UniProtKB-KW"/>
</dbReference>
<protein>
    <recommendedName>
        <fullName evidence="8">Nuclear transcription factor Y subunit</fullName>
    </recommendedName>
</protein>
<name>A0A1Z5R770_SORBI</name>
<dbReference type="Proteomes" id="UP000000768">
    <property type="component" value="Chromosome 8"/>
</dbReference>
<keyword evidence="11" id="KW-1185">Reference proteome</keyword>
<keyword evidence="3 8" id="KW-0238">DNA-binding</keyword>
<accession>A0A1Z5R770</accession>
<dbReference type="FunCoup" id="A0A1Z5R770">
    <property type="interactions" value="15"/>
</dbReference>
<dbReference type="Gene3D" id="6.10.250.2430">
    <property type="match status" value="1"/>
</dbReference>
<dbReference type="ExpressionAtlas" id="A0A1Z5R770">
    <property type="expression patterns" value="baseline and differential"/>
</dbReference>
<evidence type="ECO:0000256" key="2">
    <source>
        <dbReference type="ARBA" id="ARBA00023015"/>
    </source>
</evidence>
<dbReference type="PROSITE" id="PS00686">
    <property type="entry name" value="NFYA_HAP2_1"/>
    <property type="match status" value="1"/>
</dbReference>
<organism evidence="10 11">
    <name type="scientific">Sorghum bicolor</name>
    <name type="common">Sorghum</name>
    <name type="synonym">Sorghum vulgare</name>
    <dbReference type="NCBI Taxonomy" id="4558"/>
    <lineage>
        <taxon>Eukaryota</taxon>
        <taxon>Viridiplantae</taxon>
        <taxon>Streptophyta</taxon>
        <taxon>Embryophyta</taxon>
        <taxon>Tracheophyta</taxon>
        <taxon>Spermatophyta</taxon>
        <taxon>Magnoliopsida</taxon>
        <taxon>Liliopsida</taxon>
        <taxon>Poales</taxon>
        <taxon>Poaceae</taxon>
        <taxon>PACMAD clade</taxon>
        <taxon>Panicoideae</taxon>
        <taxon>Andropogonodae</taxon>
        <taxon>Andropogoneae</taxon>
        <taxon>Sorghinae</taxon>
        <taxon>Sorghum</taxon>
    </lineage>
</organism>
<dbReference type="GO" id="GO:0000981">
    <property type="term" value="F:DNA-binding transcription factor activity, RNA polymerase II-specific"/>
    <property type="evidence" value="ECO:0000318"/>
    <property type="project" value="GO_Central"/>
</dbReference>
<dbReference type="AlphaFoldDB" id="A0A1Z5R770"/>
<evidence type="ECO:0000256" key="1">
    <source>
        <dbReference type="ARBA" id="ARBA00004123"/>
    </source>
</evidence>
<sequence length="419" mass="45472">MFPFLPFLSSSILNPHCFNQSPLNKPFFLRSNSFSQFHSLSPLLQPASSYSSSWVVVRLGTVPSPTSLVNVASTSTSKTSKMMSFRSTTHDGFVGHAAVNGAGAPVPWWAGAPMLCGEPLGLGRPVVAAFSPEDHCRDGRFQVLQGPPLDPLVPSLKAPVAHQQQTEKGLSAELLNLSVAHQGKGKKGSEHSATVALQSPFAIYNGRFELGLGQSMISADNSYADQHYGLISPYPMGATPGGRMLIPLNMPTEAPIYVNAKQYDAIMRRRRARAKAERENRLVKARKPYLHESRHQHALRRPRGSGGRFLNTKKESDGKDAGGGSKATFSNPLMRQVASPSSEIQHSDLGNPSSVSSLSGSEVSSMYDREDMDHYHSFDHLRTPFFTPLTSIMDGDHGVVGNPFKWAAASEVCCDLLKA</sequence>
<reference evidence="11" key="2">
    <citation type="journal article" date="2018" name="Plant J.">
        <title>The Sorghum bicolor reference genome: improved assembly, gene annotations, a transcriptome atlas, and signatures of genome organization.</title>
        <authorList>
            <person name="McCormick R.F."/>
            <person name="Truong S.K."/>
            <person name="Sreedasyam A."/>
            <person name="Jenkins J."/>
            <person name="Shu S."/>
            <person name="Sims D."/>
            <person name="Kennedy M."/>
            <person name="Amirebrahimi M."/>
            <person name="Weers B.D."/>
            <person name="McKinley B."/>
            <person name="Mattison A."/>
            <person name="Morishige D.T."/>
            <person name="Grimwood J."/>
            <person name="Schmutz J."/>
            <person name="Mullet J.E."/>
        </authorList>
    </citation>
    <scope>NUCLEOTIDE SEQUENCE [LARGE SCALE GENOMIC DNA]</scope>
    <source>
        <strain evidence="11">cv. BTx623</strain>
    </source>
</reference>
<comment type="subcellular location">
    <subcellularLocation>
        <location evidence="1 8">Nucleus</location>
    </subcellularLocation>
</comment>
<feature type="compositionally biased region" description="Low complexity" evidence="9">
    <location>
        <begin position="347"/>
        <end position="365"/>
    </location>
</feature>
<dbReference type="InParanoid" id="A0A1Z5R770"/>
<dbReference type="OrthoDB" id="1097733at2759"/>
<keyword evidence="4" id="KW-0010">Activator</keyword>
<dbReference type="PRINTS" id="PR00616">
    <property type="entry name" value="CCAATSUBUNTB"/>
</dbReference>
<evidence type="ECO:0000256" key="5">
    <source>
        <dbReference type="ARBA" id="ARBA00023163"/>
    </source>
</evidence>
<dbReference type="InterPro" id="IPR018362">
    <property type="entry name" value="CCAAT-binding_factor_CS"/>
</dbReference>
<feature type="region of interest" description="Disordered" evidence="9">
    <location>
        <begin position="275"/>
        <end position="365"/>
    </location>
</feature>
<dbReference type="Pfam" id="PF02045">
    <property type="entry name" value="CBFB_NFYA"/>
    <property type="match status" value="1"/>
</dbReference>
<dbReference type="PANTHER" id="PTHR12632">
    <property type="entry name" value="TRANSCRIPTION FACTOR NF-Y ALPHA-RELATED"/>
    <property type="match status" value="1"/>
</dbReference>
<evidence type="ECO:0000256" key="8">
    <source>
        <dbReference type="RuleBase" id="RU367155"/>
    </source>
</evidence>
<dbReference type="STRING" id="4558.A0A1Z5R770"/>
<evidence type="ECO:0000256" key="3">
    <source>
        <dbReference type="ARBA" id="ARBA00023125"/>
    </source>
</evidence>
<evidence type="ECO:0000256" key="4">
    <source>
        <dbReference type="ARBA" id="ARBA00023159"/>
    </source>
</evidence>
<dbReference type="GO" id="GO:0016602">
    <property type="term" value="C:CCAAT-binding factor complex"/>
    <property type="evidence" value="ECO:0007669"/>
    <property type="project" value="InterPro"/>
</dbReference>
<dbReference type="EMBL" id="CM000767">
    <property type="protein sequence ID" value="OQU79642.1"/>
    <property type="molecule type" value="Genomic_DNA"/>
</dbReference>
<keyword evidence="6 8" id="KW-0539">Nucleus</keyword>
<dbReference type="InterPro" id="IPR001289">
    <property type="entry name" value="NFYA"/>
</dbReference>
<gene>
    <name evidence="10" type="ORF">SORBI_3008G174650</name>
</gene>
<feature type="compositionally biased region" description="Polar residues" evidence="9">
    <location>
        <begin position="327"/>
        <end position="344"/>
    </location>
</feature>
<keyword evidence="2 8" id="KW-0805">Transcription regulation</keyword>
<dbReference type="SMART" id="SM00521">
    <property type="entry name" value="CBF"/>
    <property type="match status" value="1"/>
</dbReference>
<comment type="function">
    <text evidence="8">Component of the sequence-specific heterotrimeric transcription factor (NF-Y) which specifically recognizes a 5'-CCAAT-3' box motif found in the promoters of its target genes.</text>
</comment>